<keyword evidence="6 10" id="KW-0418">Kinase</keyword>
<evidence type="ECO:0000313" key="10">
    <source>
        <dbReference type="EMBL" id="KAA0891364.1"/>
    </source>
</evidence>
<dbReference type="SMART" id="SM00387">
    <property type="entry name" value="HATPase_c"/>
    <property type="match status" value="1"/>
</dbReference>
<feature type="domain" description="Histidine kinase" evidence="9">
    <location>
        <begin position="246"/>
        <end position="455"/>
    </location>
</feature>
<keyword evidence="8" id="KW-0902">Two-component regulatory system</keyword>
<dbReference type="CDD" id="cd00082">
    <property type="entry name" value="HisKA"/>
    <property type="match status" value="1"/>
</dbReference>
<evidence type="ECO:0000256" key="6">
    <source>
        <dbReference type="ARBA" id="ARBA00022777"/>
    </source>
</evidence>
<evidence type="ECO:0000256" key="7">
    <source>
        <dbReference type="ARBA" id="ARBA00022840"/>
    </source>
</evidence>
<comment type="catalytic activity">
    <reaction evidence="1">
        <text>ATP + protein L-histidine = ADP + protein N-phospho-L-histidine.</text>
        <dbReference type="EC" id="2.7.13.3"/>
    </reaction>
</comment>
<dbReference type="Pfam" id="PF01590">
    <property type="entry name" value="GAF"/>
    <property type="match status" value="1"/>
</dbReference>
<evidence type="ECO:0000256" key="2">
    <source>
        <dbReference type="ARBA" id="ARBA00012438"/>
    </source>
</evidence>
<dbReference type="SMART" id="SM00388">
    <property type="entry name" value="HisKA"/>
    <property type="match status" value="1"/>
</dbReference>
<gene>
    <name evidence="10" type="ORF">ET418_11315</name>
</gene>
<dbReference type="InterPro" id="IPR036097">
    <property type="entry name" value="HisK_dim/P_sf"/>
</dbReference>
<evidence type="ECO:0000256" key="3">
    <source>
        <dbReference type="ARBA" id="ARBA00022553"/>
    </source>
</evidence>
<dbReference type="Pfam" id="PF00512">
    <property type="entry name" value="HisKA"/>
    <property type="match status" value="1"/>
</dbReference>
<dbReference type="Pfam" id="PF02518">
    <property type="entry name" value="HATPase_c"/>
    <property type="match status" value="1"/>
</dbReference>
<dbReference type="Gene3D" id="3.30.450.40">
    <property type="match status" value="1"/>
</dbReference>
<dbReference type="GO" id="GO:0005524">
    <property type="term" value="F:ATP binding"/>
    <property type="evidence" value="ECO:0007669"/>
    <property type="project" value="UniProtKB-KW"/>
</dbReference>
<evidence type="ECO:0000259" key="9">
    <source>
        <dbReference type="PROSITE" id="PS50109"/>
    </source>
</evidence>
<dbReference type="InterPro" id="IPR005467">
    <property type="entry name" value="His_kinase_dom"/>
</dbReference>
<dbReference type="SMART" id="SM00065">
    <property type="entry name" value="GAF"/>
    <property type="match status" value="1"/>
</dbReference>
<dbReference type="AlphaFoldDB" id="A0A5A9XES4"/>
<dbReference type="InterPro" id="IPR004358">
    <property type="entry name" value="Sig_transdc_His_kin-like_C"/>
</dbReference>
<dbReference type="SUPFAM" id="SSF55781">
    <property type="entry name" value="GAF domain-like"/>
    <property type="match status" value="1"/>
</dbReference>
<sequence>MEARTPPKQAASHKQLVELTILYQFSNTMLSTIRLNKLTHLILTALTSDSTRLFERAMLFLRNEKSGVLQGMLGVTRDTAGGLKVVGGKDALSSRWDIDDDAILHQRDSAFSKHVRATRIEASADCTIIRRVIHEHRLYALGEDDCPVCESCDFVRRLGIAAFAVAPLIARDKALGIIVVDNPSSNKEIGRDDLHFLQLIANQAGMAVENSMLYNRIEEAHSNLRDARERLVHGERLAAIGEMAANLAHELKNPLITIGGFAGRLVKGLPGTSREHHYADTIVKEIGRLERMLADILAFSRKPTICYSACDAGDILRDCFASCTTTLEDHCVSLATSFEDGPWPILGDAHQLKQVFLNLMLNACEAMPDGGSLHVTLKKVSLDKKCILVSIQDSGGGMPADMLPKIFTPFFTTKPHGTGLGLAIVNRILQNHGGSIKARNEGRGAVFTVTLPQVEAQ</sequence>
<dbReference type="PANTHER" id="PTHR43065:SF10">
    <property type="entry name" value="PEROXIDE STRESS-ACTIVATED HISTIDINE KINASE MAK3"/>
    <property type="match status" value="1"/>
</dbReference>
<dbReference type="Proteomes" id="UP000324298">
    <property type="component" value="Unassembled WGS sequence"/>
</dbReference>
<dbReference type="PANTHER" id="PTHR43065">
    <property type="entry name" value="SENSOR HISTIDINE KINASE"/>
    <property type="match status" value="1"/>
</dbReference>
<evidence type="ECO:0000256" key="4">
    <source>
        <dbReference type="ARBA" id="ARBA00022679"/>
    </source>
</evidence>
<organism evidence="10 11">
    <name type="scientific">Oryzomonas rubra</name>
    <dbReference type="NCBI Taxonomy" id="2509454"/>
    <lineage>
        <taxon>Bacteria</taxon>
        <taxon>Pseudomonadati</taxon>
        <taxon>Thermodesulfobacteriota</taxon>
        <taxon>Desulfuromonadia</taxon>
        <taxon>Geobacterales</taxon>
        <taxon>Geobacteraceae</taxon>
        <taxon>Oryzomonas</taxon>
    </lineage>
</organism>
<accession>A0A5A9XES4</accession>
<dbReference type="Gene3D" id="3.30.565.10">
    <property type="entry name" value="Histidine kinase-like ATPase, C-terminal domain"/>
    <property type="match status" value="1"/>
</dbReference>
<keyword evidence="11" id="KW-1185">Reference proteome</keyword>
<evidence type="ECO:0000256" key="5">
    <source>
        <dbReference type="ARBA" id="ARBA00022741"/>
    </source>
</evidence>
<evidence type="ECO:0000256" key="1">
    <source>
        <dbReference type="ARBA" id="ARBA00000085"/>
    </source>
</evidence>
<dbReference type="SUPFAM" id="SSF55874">
    <property type="entry name" value="ATPase domain of HSP90 chaperone/DNA topoisomerase II/histidine kinase"/>
    <property type="match status" value="1"/>
</dbReference>
<proteinExistence type="predicted"/>
<keyword evidence="7" id="KW-0067">ATP-binding</keyword>
<dbReference type="OrthoDB" id="9760427at2"/>
<dbReference type="EC" id="2.7.13.3" evidence="2"/>
<dbReference type="Gene3D" id="1.10.287.130">
    <property type="match status" value="1"/>
</dbReference>
<dbReference type="GO" id="GO:0000155">
    <property type="term" value="F:phosphorelay sensor kinase activity"/>
    <property type="evidence" value="ECO:0007669"/>
    <property type="project" value="InterPro"/>
</dbReference>
<dbReference type="InterPro" id="IPR003661">
    <property type="entry name" value="HisK_dim/P_dom"/>
</dbReference>
<dbReference type="InterPro" id="IPR003594">
    <property type="entry name" value="HATPase_dom"/>
</dbReference>
<evidence type="ECO:0000313" key="11">
    <source>
        <dbReference type="Proteomes" id="UP000324298"/>
    </source>
</evidence>
<dbReference type="PRINTS" id="PR00344">
    <property type="entry name" value="BCTRLSENSOR"/>
</dbReference>
<name>A0A5A9XES4_9BACT</name>
<dbReference type="InterPro" id="IPR036890">
    <property type="entry name" value="HATPase_C_sf"/>
</dbReference>
<dbReference type="RefSeq" id="WP_149307727.1">
    <property type="nucleotide sequence ID" value="NZ_SRSD01000006.1"/>
</dbReference>
<keyword evidence="4" id="KW-0808">Transferase</keyword>
<dbReference type="InterPro" id="IPR029016">
    <property type="entry name" value="GAF-like_dom_sf"/>
</dbReference>
<reference evidence="10 11" key="1">
    <citation type="submission" date="2019-04" db="EMBL/GenBank/DDBJ databases">
        <title>Geobacter ruber sp. nov., ferric-reducing bacteria isolated from paddy soil.</title>
        <authorList>
            <person name="Xu Z."/>
            <person name="Masuda Y."/>
            <person name="Itoh H."/>
            <person name="Senoo K."/>
        </authorList>
    </citation>
    <scope>NUCLEOTIDE SEQUENCE [LARGE SCALE GENOMIC DNA]</scope>
    <source>
        <strain evidence="10 11">Red88</strain>
    </source>
</reference>
<comment type="caution">
    <text evidence="10">The sequence shown here is derived from an EMBL/GenBank/DDBJ whole genome shotgun (WGS) entry which is preliminary data.</text>
</comment>
<keyword evidence="3" id="KW-0597">Phosphoprotein</keyword>
<dbReference type="SUPFAM" id="SSF47384">
    <property type="entry name" value="Homodimeric domain of signal transducing histidine kinase"/>
    <property type="match status" value="1"/>
</dbReference>
<evidence type="ECO:0000256" key="8">
    <source>
        <dbReference type="ARBA" id="ARBA00023012"/>
    </source>
</evidence>
<dbReference type="InterPro" id="IPR003018">
    <property type="entry name" value="GAF"/>
</dbReference>
<dbReference type="EMBL" id="SRSD01000006">
    <property type="protein sequence ID" value="KAA0891364.1"/>
    <property type="molecule type" value="Genomic_DNA"/>
</dbReference>
<protein>
    <recommendedName>
        <fullName evidence="2">histidine kinase</fullName>
        <ecNumber evidence="2">2.7.13.3</ecNumber>
    </recommendedName>
</protein>
<keyword evidence="5" id="KW-0547">Nucleotide-binding</keyword>
<dbReference type="PROSITE" id="PS50109">
    <property type="entry name" value="HIS_KIN"/>
    <property type="match status" value="1"/>
</dbReference>